<evidence type="ECO:0000313" key="2">
    <source>
        <dbReference type="EMBL" id="CAG5114311.1"/>
    </source>
</evidence>
<proteinExistence type="predicted"/>
<feature type="transmembrane region" description="Helical" evidence="1">
    <location>
        <begin position="43"/>
        <end position="67"/>
    </location>
</feature>
<keyword evidence="3" id="KW-1185">Reference proteome</keyword>
<sequence length="174" mass="18786">MEGNEKEVAKRLSDMIIENGRKLTLSESNLQNDGVQNQINPRIILVVITGSCVLLAIVIISVGVCLYKRLGGAQYGSGQIRILSEDGSVEEELLYIFGNNGKAIRNLSNPSSYPARIGKKRLGLFYTDRAGNLLSSKVVLGQKAIPRIIISPPSMSSGNLEISGSRDSIIAIDL</sequence>
<evidence type="ECO:0000313" key="3">
    <source>
        <dbReference type="Proteomes" id="UP001158576"/>
    </source>
</evidence>
<gene>
    <name evidence="2" type="ORF">OKIOD_LOCUS17136</name>
</gene>
<dbReference type="Proteomes" id="UP001158576">
    <property type="component" value="Chromosome 2"/>
</dbReference>
<evidence type="ECO:0000256" key="1">
    <source>
        <dbReference type="SAM" id="Phobius"/>
    </source>
</evidence>
<protein>
    <submittedName>
        <fullName evidence="2">Oidioi.mRNA.OKI2018_I69.chr2.g8371.t1.cds</fullName>
    </submittedName>
</protein>
<dbReference type="EMBL" id="OU015567">
    <property type="protein sequence ID" value="CAG5114311.1"/>
    <property type="molecule type" value="Genomic_DNA"/>
</dbReference>
<accession>A0ABN7TGT0</accession>
<name>A0ABN7TGT0_OIKDI</name>
<keyword evidence="1" id="KW-1133">Transmembrane helix</keyword>
<reference evidence="2 3" key="1">
    <citation type="submission" date="2021-04" db="EMBL/GenBank/DDBJ databases">
        <authorList>
            <person name="Bliznina A."/>
        </authorList>
    </citation>
    <scope>NUCLEOTIDE SEQUENCE [LARGE SCALE GENOMIC DNA]</scope>
</reference>
<keyword evidence="1" id="KW-0472">Membrane</keyword>
<keyword evidence="1" id="KW-0812">Transmembrane</keyword>
<organism evidence="2 3">
    <name type="scientific">Oikopleura dioica</name>
    <name type="common">Tunicate</name>
    <dbReference type="NCBI Taxonomy" id="34765"/>
    <lineage>
        <taxon>Eukaryota</taxon>
        <taxon>Metazoa</taxon>
        <taxon>Chordata</taxon>
        <taxon>Tunicata</taxon>
        <taxon>Appendicularia</taxon>
        <taxon>Copelata</taxon>
        <taxon>Oikopleuridae</taxon>
        <taxon>Oikopleura</taxon>
    </lineage>
</organism>